<dbReference type="SMART" id="SM00382">
    <property type="entry name" value="AAA"/>
    <property type="match status" value="1"/>
</dbReference>
<dbReference type="AlphaFoldDB" id="A0A5J6LI74"/>
<proteinExistence type="predicted"/>
<evidence type="ECO:0000256" key="1">
    <source>
        <dbReference type="ARBA" id="ARBA00022448"/>
    </source>
</evidence>
<dbReference type="PANTHER" id="PTHR42781:SF4">
    <property type="entry name" value="SPERMIDINE_PUTRESCINE IMPORT ATP-BINDING PROTEIN POTA"/>
    <property type="match status" value="1"/>
</dbReference>
<dbReference type="InterPro" id="IPR050093">
    <property type="entry name" value="ABC_SmlMolc_Importer"/>
</dbReference>
<dbReference type="PANTHER" id="PTHR42781">
    <property type="entry name" value="SPERMIDINE/PUTRESCINE IMPORT ATP-BINDING PROTEIN POTA"/>
    <property type="match status" value="1"/>
</dbReference>
<dbReference type="InterPro" id="IPR027417">
    <property type="entry name" value="P-loop_NTPase"/>
</dbReference>
<keyword evidence="1" id="KW-0813">Transport</keyword>
<dbReference type="Proteomes" id="UP000325606">
    <property type="component" value="Chromosome"/>
</dbReference>
<accession>A0A5J6LI74</accession>
<sequence length="362" mass="39953">MNPGLEMSLRALGQIPLEMDLSCAPGEIVALIGPSGSGKTTLLRALAGLYTDVKGQIRCQGRVWLDSPQRICLKPEQRRVGMVFQQYALFPHLTALQNLTLAMSHLPRQERQAAALGWLERVKLSGLHNRLSSQLSGGQRQRVALARALASKPDLLLLDEPFSAVDQVTRFRLRRELALLRKQIDIPMLLVTHDLDEALQLADRICVLHHGQLLQCADPTRLMQLPASPDVARLLGMQNIFSARVAAVGQEGLSLDWAGRSIKVNQPSEYATGDQVTWIAPPQSILLQRPDRPVPGDSENPIAGSITELVLMGPHASVRVLPDHAPELPLSFFIPVHYVERQQLHEGMPVTLSLKAHSLHVF</sequence>
<dbReference type="SUPFAM" id="SSF50331">
    <property type="entry name" value="MOP-like"/>
    <property type="match status" value="1"/>
</dbReference>
<dbReference type="InterPro" id="IPR003593">
    <property type="entry name" value="AAA+_ATPase"/>
</dbReference>
<gene>
    <name evidence="5" type="ORF">F5I99_18150</name>
</gene>
<dbReference type="EMBL" id="CP044222">
    <property type="protein sequence ID" value="QEW08255.1"/>
    <property type="molecule type" value="Genomic_DNA"/>
</dbReference>
<dbReference type="InterPro" id="IPR008995">
    <property type="entry name" value="Mo/tungstate-bd_C_term_dom"/>
</dbReference>
<name>A0A5J6LI74_9GAMM</name>
<dbReference type="InterPro" id="IPR017871">
    <property type="entry name" value="ABC_transporter-like_CS"/>
</dbReference>
<dbReference type="InterPro" id="IPR003439">
    <property type="entry name" value="ABC_transporter-like_ATP-bd"/>
</dbReference>
<evidence type="ECO:0000259" key="4">
    <source>
        <dbReference type="PROSITE" id="PS50893"/>
    </source>
</evidence>
<dbReference type="PROSITE" id="PS00211">
    <property type="entry name" value="ABC_TRANSPORTER_1"/>
    <property type="match status" value="1"/>
</dbReference>
<dbReference type="PROSITE" id="PS50893">
    <property type="entry name" value="ABC_TRANSPORTER_2"/>
    <property type="match status" value="1"/>
</dbReference>
<dbReference type="KEGG" id="nik:F5I99_18150"/>
<reference evidence="5 6" key="1">
    <citation type="submission" date="2019-09" db="EMBL/GenBank/DDBJ databases">
        <title>Nitrincola iocasae sp. nov., a bacterium isolated from the sediment collected at a cold seep field in South China Sea.</title>
        <authorList>
            <person name="Zhang H."/>
            <person name="Wang H."/>
            <person name="Li C."/>
        </authorList>
    </citation>
    <scope>NUCLEOTIDE SEQUENCE [LARGE SCALE GENOMIC DNA]</scope>
    <source>
        <strain evidence="5 6">KXZD1103</strain>
    </source>
</reference>
<organism evidence="5 6">
    <name type="scientific">Nitrincola iocasae</name>
    <dbReference type="NCBI Taxonomy" id="2614693"/>
    <lineage>
        <taxon>Bacteria</taxon>
        <taxon>Pseudomonadati</taxon>
        <taxon>Pseudomonadota</taxon>
        <taxon>Gammaproteobacteria</taxon>
        <taxon>Oceanospirillales</taxon>
        <taxon>Oceanospirillaceae</taxon>
        <taxon>Nitrincola</taxon>
    </lineage>
</organism>
<evidence type="ECO:0000313" key="5">
    <source>
        <dbReference type="EMBL" id="QEW08255.1"/>
    </source>
</evidence>
<keyword evidence="6" id="KW-1185">Reference proteome</keyword>
<protein>
    <submittedName>
        <fullName evidence="5">ABC transporter ATP-binding protein</fullName>
    </submittedName>
</protein>
<dbReference type="GO" id="GO:0005524">
    <property type="term" value="F:ATP binding"/>
    <property type="evidence" value="ECO:0007669"/>
    <property type="project" value="UniProtKB-KW"/>
</dbReference>
<feature type="domain" description="ABC transporter" evidence="4">
    <location>
        <begin position="1"/>
        <end position="235"/>
    </location>
</feature>
<dbReference type="RefSeq" id="WP_151058494.1">
    <property type="nucleotide sequence ID" value="NZ_CP044222.1"/>
</dbReference>
<keyword evidence="2" id="KW-0547">Nucleotide-binding</keyword>
<evidence type="ECO:0000313" key="6">
    <source>
        <dbReference type="Proteomes" id="UP000325606"/>
    </source>
</evidence>
<keyword evidence="3 5" id="KW-0067">ATP-binding</keyword>
<dbReference type="Pfam" id="PF00005">
    <property type="entry name" value="ABC_tran"/>
    <property type="match status" value="1"/>
</dbReference>
<evidence type="ECO:0000256" key="3">
    <source>
        <dbReference type="ARBA" id="ARBA00022840"/>
    </source>
</evidence>
<evidence type="ECO:0000256" key="2">
    <source>
        <dbReference type="ARBA" id="ARBA00022741"/>
    </source>
</evidence>
<dbReference type="Gene3D" id="3.40.50.300">
    <property type="entry name" value="P-loop containing nucleotide triphosphate hydrolases"/>
    <property type="match status" value="1"/>
</dbReference>
<dbReference type="SUPFAM" id="SSF52540">
    <property type="entry name" value="P-loop containing nucleoside triphosphate hydrolases"/>
    <property type="match status" value="1"/>
</dbReference>
<dbReference type="GO" id="GO:0016887">
    <property type="term" value="F:ATP hydrolysis activity"/>
    <property type="evidence" value="ECO:0007669"/>
    <property type="project" value="InterPro"/>
</dbReference>